<accession>A0A428ZNS4</accession>
<dbReference type="InterPro" id="IPR036291">
    <property type="entry name" value="NAD(P)-bd_dom_sf"/>
</dbReference>
<gene>
    <name evidence="2" type="ORF">DMH04_07010</name>
</gene>
<dbReference type="CDD" id="cd05289">
    <property type="entry name" value="MDR_like_2"/>
    <property type="match status" value="1"/>
</dbReference>
<dbReference type="GO" id="GO:0016491">
    <property type="term" value="F:oxidoreductase activity"/>
    <property type="evidence" value="ECO:0007669"/>
    <property type="project" value="InterPro"/>
</dbReference>
<proteinExistence type="predicted"/>
<feature type="domain" description="Enoyl reductase (ER)" evidence="1">
    <location>
        <begin position="3"/>
        <end position="255"/>
    </location>
</feature>
<dbReference type="Gene3D" id="3.40.50.720">
    <property type="entry name" value="NAD(P)-binding Rossmann-like Domain"/>
    <property type="match status" value="1"/>
</dbReference>
<sequence length="258" mass="25798">MSGAMRQMYEHRFPIVLGKDFAGTVTEIGSDVTDFAVGDKVFGMVAKQRLTDGGGFGEYLTTAAGAGVAHVPAGLDLAVAGSLGLAGAVAIAVIDALGPLSGKAILVSGATGGVGAHVVQLAKARGAHVIATAASGRATEHVLGLGADQAVDYRNDLATQVKQVDSVVHLAGDGASLASVLVDGGRIVSAAHLQLEGHEVTPVMANPDPAKLSRLAADVAAGRVRVPIARTYPLDQLATAVSDFAARGVLGKLAIAVA</sequence>
<name>A0A428ZNS4_KIBAR</name>
<dbReference type="InterPro" id="IPR013154">
    <property type="entry name" value="ADH-like_N"/>
</dbReference>
<evidence type="ECO:0000259" key="1">
    <source>
        <dbReference type="SMART" id="SM00829"/>
    </source>
</evidence>
<dbReference type="EMBL" id="QHKI01000003">
    <property type="protein sequence ID" value="RSM89706.1"/>
    <property type="molecule type" value="Genomic_DNA"/>
</dbReference>
<evidence type="ECO:0000313" key="3">
    <source>
        <dbReference type="Proteomes" id="UP000287547"/>
    </source>
</evidence>
<dbReference type="InterPro" id="IPR020843">
    <property type="entry name" value="ER"/>
</dbReference>
<dbReference type="SUPFAM" id="SSF50129">
    <property type="entry name" value="GroES-like"/>
    <property type="match status" value="1"/>
</dbReference>
<dbReference type="PANTHER" id="PTHR44013:SF1">
    <property type="entry name" value="ZINC-TYPE ALCOHOL DEHYDROGENASE-LIKE PROTEIN C16A3.02C"/>
    <property type="match status" value="1"/>
</dbReference>
<organism evidence="2 3">
    <name type="scientific">Kibdelosporangium aridum</name>
    <dbReference type="NCBI Taxonomy" id="2030"/>
    <lineage>
        <taxon>Bacteria</taxon>
        <taxon>Bacillati</taxon>
        <taxon>Actinomycetota</taxon>
        <taxon>Actinomycetes</taxon>
        <taxon>Pseudonocardiales</taxon>
        <taxon>Pseudonocardiaceae</taxon>
        <taxon>Kibdelosporangium</taxon>
    </lineage>
</organism>
<dbReference type="AlphaFoldDB" id="A0A428ZNS4"/>
<dbReference type="PANTHER" id="PTHR44013">
    <property type="entry name" value="ZINC-TYPE ALCOHOL DEHYDROGENASE-LIKE PROTEIN C16A3.02C"/>
    <property type="match status" value="1"/>
</dbReference>
<reference evidence="2 3" key="1">
    <citation type="submission" date="2018-05" db="EMBL/GenBank/DDBJ databases">
        <title>Evolution of GPA BGCs.</title>
        <authorList>
            <person name="Waglechner N."/>
            <person name="Wright G.D."/>
        </authorList>
    </citation>
    <scope>NUCLEOTIDE SEQUENCE [LARGE SCALE GENOMIC DNA]</scope>
    <source>
        <strain evidence="2 3">A82846</strain>
    </source>
</reference>
<evidence type="ECO:0000313" key="2">
    <source>
        <dbReference type="EMBL" id="RSM89706.1"/>
    </source>
</evidence>
<dbReference type="SMART" id="SM00829">
    <property type="entry name" value="PKS_ER"/>
    <property type="match status" value="1"/>
</dbReference>
<comment type="caution">
    <text evidence="2">The sequence shown here is derived from an EMBL/GenBank/DDBJ whole genome shotgun (WGS) entry which is preliminary data.</text>
</comment>
<dbReference type="SUPFAM" id="SSF51735">
    <property type="entry name" value="NAD(P)-binding Rossmann-fold domains"/>
    <property type="match status" value="1"/>
</dbReference>
<dbReference type="Gene3D" id="3.90.180.10">
    <property type="entry name" value="Medium-chain alcohol dehydrogenases, catalytic domain"/>
    <property type="match status" value="1"/>
</dbReference>
<dbReference type="InterPro" id="IPR052733">
    <property type="entry name" value="Chloroplast_QOR"/>
</dbReference>
<dbReference type="Pfam" id="PF13602">
    <property type="entry name" value="ADH_zinc_N_2"/>
    <property type="match status" value="1"/>
</dbReference>
<dbReference type="Pfam" id="PF08240">
    <property type="entry name" value="ADH_N"/>
    <property type="match status" value="1"/>
</dbReference>
<protein>
    <submittedName>
        <fullName evidence="2">NADPH:quinone reductase</fullName>
    </submittedName>
</protein>
<dbReference type="Proteomes" id="UP000287547">
    <property type="component" value="Unassembled WGS sequence"/>
</dbReference>
<dbReference type="InterPro" id="IPR011032">
    <property type="entry name" value="GroES-like_sf"/>
</dbReference>